<comment type="caution">
    <text evidence="2">The sequence shown here is derived from an EMBL/GenBank/DDBJ whole genome shotgun (WGS) entry which is preliminary data.</text>
</comment>
<dbReference type="Proteomes" id="UP000076584">
    <property type="component" value="Unassembled WGS sequence"/>
</dbReference>
<organism evidence="2 3">
    <name type="scientific">Colletotrichum incanum</name>
    <name type="common">Soybean anthracnose fungus</name>
    <dbReference type="NCBI Taxonomy" id="1573173"/>
    <lineage>
        <taxon>Eukaryota</taxon>
        <taxon>Fungi</taxon>
        <taxon>Dikarya</taxon>
        <taxon>Ascomycota</taxon>
        <taxon>Pezizomycotina</taxon>
        <taxon>Sordariomycetes</taxon>
        <taxon>Hypocreomycetidae</taxon>
        <taxon>Glomerellales</taxon>
        <taxon>Glomerellaceae</taxon>
        <taxon>Colletotrichum</taxon>
        <taxon>Colletotrichum spaethianum species complex</taxon>
    </lineage>
</organism>
<feature type="region of interest" description="Disordered" evidence="1">
    <location>
        <begin position="100"/>
        <end position="133"/>
    </location>
</feature>
<name>A0A166MM80_COLIC</name>
<feature type="non-terminal residue" evidence="2">
    <location>
        <position position="1"/>
    </location>
</feature>
<feature type="compositionally biased region" description="Basic and acidic residues" evidence="1">
    <location>
        <begin position="105"/>
        <end position="126"/>
    </location>
</feature>
<dbReference type="AlphaFoldDB" id="A0A166MM80"/>
<accession>A0A166MM80</accession>
<evidence type="ECO:0000313" key="3">
    <source>
        <dbReference type="Proteomes" id="UP000076584"/>
    </source>
</evidence>
<dbReference type="EMBL" id="LFIW01002669">
    <property type="protein sequence ID" value="KZL64796.1"/>
    <property type="molecule type" value="Genomic_DNA"/>
</dbReference>
<reference evidence="2 3" key="1">
    <citation type="submission" date="2015-06" db="EMBL/GenBank/DDBJ databases">
        <title>Survival trade-offs in plant roots during colonization by closely related pathogenic and mutualistic fungi.</title>
        <authorList>
            <person name="Hacquard S."/>
            <person name="Kracher B."/>
            <person name="Hiruma K."/>
            <person name="Weinman A."/>
            <person name="Muench P."/>
            <person name="Garrido Oter R."/>
            <person name="Ver Loren van Themaat E."/>
            <person name="Dallerey J.-F."/>
            <person name="Damm U."/>
            <person name="Henrissat B."/>
            <person name="Lespinet O."/>
            <person name="Thon M."/>
            <person name="Kemen E."/>
            <person name="McHardy A.C."/>
            <person name="Schulze-Lefert P."/>
            <person name="O'Connell R.J."/>
        </authorList>
    </citation>
    <scope>NUCLEOTIDE SEQUENCE [LARGE SCALE GENOMIC DNA]</scope>
    <source>
        <strain evidence="2 3">MAFF 238704</strain>
    </source>
</reference>
<sequence>LRAPPLMLVQTIGLWVAVFHPRPLMPMYVLVLSAGAAAAAFVDVWHIFILVCLSPCNDELGHPYRMHTQEARFPRPASTRQPLPFLLRDSLQGPRPRFGIGAVDGEGKADGKPRFTGEEEQRRMTEDGTGETSKVPDLARLVSSSLAYRPYLHLPMPMPMPPVYLFTAGRATMCSWETGKQGYAYGERV</sequence>
<evidence type="ECO:0000256" key="1">
    <source>
        <dbReference type="SAM" id="MobiDB-lite"/>
    </source>
</evidence>
<evidence type="ECO:0000313" key="2">
    <source>
        <dbReference type="EMBL" id="KZL64796.1"/>
    </source>
</evidence>
<proteinExistence type="predicted"/>
<protein>
    <submittedName>
        <fullName evidence="2">Uncharacterized protein</fullName>
    </submittedName>
</protein>
<gene>
    <name evidence="2" type="ORF">CI238_09021</name>
</gene>
<keyword evidence="3" id="KW-1185">Reference proteome</keyword>